<feature type="region of interest" description="Disordered" evidence="1">
    <location>
        <begin position="95"/>
        <end position="124"/>
    </location>
</feature>
<gene>
    <name evidence="3" type="ORF">F5050DRAFT_1838909</name>
</gene>
<keyword evidence="4" id="KW-1185">Reference proteome</keyword>
<comment type="caution">
    <text evidence="3">The sequence shown here is derived from an EMBL/GenBank/DDBJ whole genome shotgun (WGS) entry which is preliminary data.</text>
</comment>
<evidence type="ECO:0008006" key="5">
    <source>
        <dbReference type="Google" id="ProtNLM"/>
    </source>
</evidence>
<evidence type="ECO:0000313" key="4">
    <source>
        <dbReference type="Proteomes" id="UP001163828"/>
    </source>
</evidence>
<name>A0ABQ8Q6Y0_9AGAR</name>
<organism evidence="3 4">
    <name type="scientific">Lentinula boryana</name>
    <dbReference type="NCBI Taxonomy" id="40481"/>
    <lineage>
        <taxon>Eukaryota</taxon>
        <taxon>Fungi</taxon>
        <taxon>Dikarya</taxon>
        <taxon>Basidiomycota</taxon>
        <taxon>Agaricomycotina</taxon>
        <taxon>Agaricomycetes</taxon>
        <taxon>Agaricomycetidae</taxon>
        <taxon>Agaricales</taxon>
        <taxon>Marasmiineae</taxon>
        <taxon>Omphalotaceae</taxon>
        <taxon>Lentinula</taxon>
    </lineage>
</organism>
<feature type="signal peptide" evidence="2">
    <location>
        <begin position="1"/>
        <end position="17"/>
    </location>
</feature>
<proteinExistence type="predicted"/>
<dbReference type="EMBL" id="MU790713">
    <property type="protein sequence ID" value="KAJ3994283.1"/>
    <property type="molecule type" value="Genomic_DNA"/>
</dbReference>
<evidence type="ECO:0000256" key="2">
    <source>
        <dbReference type="SAM" id="SignalP"/>
    </source>
</evidence>
<sequence>MLTSPVLIISLALSTIASHLPHRNNLDDFQSTDFIVASLAASNHHGAPHPPEFAASKPGWYYGDDPGSADGLPWLKDHDLCSILAHTPRSLRCPSVVPKSTRTIHRRSADPAPTPTPTPPPSTPTYTTVFSGLTASVVGNTYITYGLVDTVADCQALCNTVAQCVFVNSYHDVNGQNGSPLLTCSLYASVYTAADATNYAGQYQPDGTYDYITDSAGYSLNT</sequence>
<keyword evidence="2" id="KW-0732">Signal</keyword>
<protein>
    <recommendedName>
        <fullName evidence="5">Fruit-body specific protein a</fullName>
    </recommendedName>
</protein>
<feature type="compositionally biased region" description="Pro residues" evidence="1">
    <location>
        <begin position="112"/>
        <end position="123"/>
    </location>
</feature>
<accession>A0ABQ8Q6Y0</accession>
<dbReference type="Proteomes" id="UP001163828">
    <property type="component" value="Unassembled WGS sequence"/>
</dbReference>
<reference evidence="3" key="1">
    <citation type="submission" date="2022-08" db="EMBL/GenBank/DDBJ databases">
        <authorList>
            <consortium name="DOE Joint Genome Institute"/>
            <person name="Min B."/>
            <person name="Riley R."/>
            <person name="Sierra-Patev S."/>
            <person name="Naranjo-Ortiz M."/>
            <person name="Looney B."/>
            <person name="Konkel Z."/>
            <person name="Slot J.C."/>
            <person name="Sakamoto Y."/>
            <person name="Steenwyk J.L."/>
            <person name="Rokas A."/>
            <person name="Carro J."/>
            <person name="Camarero S."/>
            <person name="Ferreira P."/>
            <person name="Molpeceres G."/>
            <person name="Ruiz-Duenas F.J."/>
            <person name="Serrano A."/>
            <person name="Henrissat B."/>
            <person name="Drula E."/>
            <person name="Hughes K.W."/>
            <person name="Mata J.L."/>
            <person name="Ishikawa N.K."/>
            <person name="Vargas-Isla R."/>
            <person name="Ushijima S."/>
            <person name="Smith C.A."/>
            <person name="Ahrendt S."/>
            <person name="Andreopoulos W."/>
            <person name="He G."/>
            <person name="Labutti K."/>
            <person name="Lipzen A."/>
            <person name="Ng V."/>
            <person name="Sandor L."/>
            <person name="Barry K."/>
            <person name="Martinez A.T."/>
            <person name="Xiao Y."/>
            <person name="Gibbons J.G."/>
            <person name="Terashima K."/>
            <person name="Hibbett D.S."/>
            <person name="Grigoriev I.V."/>
        </authorList>
    </citation>
    <scope>NUCLEOTIDE SEQUENCE</scope>
    <source>
        <strain evidence="3">TFB10827</strain>
    </source>
</reference>
<evidence type="ECO:0000313" key="3">
    <source>
        <dbReference type="EMBL" id="KAJ3994283.1"/>
    </source>
</evidence>
<feature type="chain" id="PRO_5045278408" description="Fruit-body specific protein a" evidence="2">
    <location>
        <begin position="18"/>
        <end position="222"/>
    </location>
</feature>
<evidence type="ECO:0000256" key="1">
    <source>
        <dbReference type="SAM" id="MobiDB-lite"/>
    </source>
</evidence>